<proteinExistence type="predicted"/>
<gene>
    <name evidence="1" type="ORF">Dbus_chrXg1851</name>
</gene>
<feature type="non-terminal residue" evidence="1">
    <location>
        <position position="1"/>
    </location>
</feature>
<accession>A0A0M4FBI9</accession>
<dbReference type="AlphaFoldDB" id="A0A0M4FBI9"/>
<protein>
    <submittedName>
        <fullName evidence="1">CG15046</fullName>
    </submittedName>
</protein>
<dbReference type="EMBL" id="CP012528">
    <property type="protein sequence ID" value="ALC49995.1"/>
    <property type="molecule type" value="Genomic_DNA"/>
</dbReference>
<keyword evidence="2" id="KW-1185">Reference proteome</keyword>
<reference evidence="1 2" key="1">
    <citation type="submission" date="2015-08" db="EMBL/GenBank/DDBJ databases">
        <title>Ancestral chromatin configuration constrains chromatin evolution on differentiating sex chromosomes in Drosophila.</title>
        <authorList>
            <person name="Zhou Q."/>
            <person name="Bachtrog D."/>
        </authorList>
    </citation>
    <scope>NUCLEOTIDE SEQUENCE [LARGE SCALE GENOMIC DNA]</scope>
    <source>
        <tissue evidence="1">Whole larvae</tissue>
    </source>
</reference>
<name>A0A0M4FBI9_DROBS</name>
<dbReference type="OrthoDB" id="7872189at2759"/>
<organism evidence="1 2">
    <name type="scientific">Drosophila busckii</name>
    <name type="common">Fruit fly</name>
    <dbReference type="NCBI Taxonomy" id="30019"/>
    <lineage>
        <taxon>Eukaryota</taxon>
        <taxon>Metazoa</taxon>
        <taxon>Ecdysozoa</taxon>
        <taxon>Arthropoda</taxon>
        <taxon>Hexapoda</taxon>
        <taxon>Insecta</taxon>
        <taxon>Pterygota</taxon>
        <taxon>Neoptera</taxon>
        <taxon>Endopterygota</taxon>
        <taxon>Diptera</taxon>
        <taxon>Brachycera</taxon>
        <taxon>Muscomorpha</taxon>
        <taxon>Ephydroidea</taxon>
        <taxon>Drosophilidae</taxon>
        <taxon>Drosophila</taxon>
    </lineage>
</organism>
<evidence type="ECO:0000313" key="2">
    <source>
        <dbReference type="Proteomes" id="UP000494163"/>
    </source>
</evidence>
<sequence length="100" mass="11068">NCGLFKTQLRLVDFNECRNVHNEFEMLNISKRTHLCLRPVQNSRTNLSGPNNCQRCLIASSSVLHVEQANGSVCVLGIATPTMADCIQSEGPLYYLGIVT</sequence>
<feature type="non-terminal residue" evidence="1">
    <location>
        <position position="100"/>
    </location>
</feature>
<dbReference type="Proteomes" id="UP000494163">
    <property type="component" value="Chromosome X"/>
</dbReference>
<evidence type="ECO:0000313" key="1">
    <source>
        <dbReference type="EMBL" id="ALC49995.1"/>
    </source>
</evidence>